<evidence type="ECO:0000313" key="3">
    <source>
        <dbReference type="EMBL" id="RZB45704.1"/>
    </source>
</evidence>
<organism evidence="2">
    <name type="scientific">Glycine soja</name>
    <name type="common">Wild soybean</name>
    <dbReference type="NCBI Taxonomy" id="3848"/>
    <lineage>
        <taxon>Eukaryota</taxon>
        <taxon>Viridiplantae</taxon>
        <taxon>Streptophyta</taxon>
        <taxon>Embryophyta</taxon>
        <taxon>Tracheophyta</taxon>
        <taxon>Spermatophyta</taxon>
        <taxon>Magnoliopsida</taxon>
        <taxon>eudicotyledons</taxon>
        <taxon>Gunneridae</taxon>
        <taxon>Pentapetalae</taxon>
        <taxon>rosids</taxon>
        <taxon>fabids</taxon>
        <taxon>Fabales</taxon>
        <taxon>Fabaceae</taxon>
        <taxon>Papilionoideae</taxon>
        <taxon>50 kb inversion clade</taxon>
        <taxon>NPAAA clade</taxon>
        <taxon>indigoferoid/millettioid clade</taxon>
        <taxon>Phaseoleae</taxon>
        <taxon>Glycine</taxon>
        <taxon>Glycine subgen. Soja</taxon>
    </lineage>
</organism>
<dbReference type="Gramene" id="XM_028365787.1">
    <property type="protein sequence ID" value="XP_028221588.1"/>
    <property type="gene ID" value="LOC114403068"/>
</dbReference>
<gene>
    <name evidence="3" type="ORF">D0Y65_055117</name>
    <name evidence="2" type="ORF">glysoja_032916</name>
</gene>
<dbReference type="PANTHER" id="PTHR47992">
    <property type="entry name" value="PROTEIN PHOSPHATASE"/>
    <property type="match status" value="1"/>
</dbReference>
<proteinExistence type="predicted"/>
<reference evidence="3 4" key="2">
    <citation type="submission" date="2018-09" db="EMBL/GenBank/DDBJ databases">
        <title>A high-quality reference genome of wild soybean provides a powerful tool to mine soybean genomes.</title>
        <authorList>
            <person name="Xie M."/>
            <person name="Chung C.Y.L."/>
            <person name="Li M.-W."/>
            <person name="Wong F.-L."/>
            <person name="Chan T.-F."/>
            <person name="Lam H.-M."/>
        </authorList>
    </citation>
    <scope>NUCLEOTIDE SEQUENCE [LARGE SCALE GENOMIC DNA]</scope>
    <source>
        <strain evidence="4">cv. W05</strain>
        <tissue evidence="3">Hypocotyl of etiolated seedlings</tissue>
    </source>
</reference>
<dbReference type="Proteomes" id="UP000053555">
    <property type="component" value="Unassembled WGS sequence"/>
</dbReference>
<dbReference type="SUPFAM" id="SSF81606">
    <property type="entry name" value="PP2C-like"/>
    <property type="match status" value="1"/>
</dbReference>
<accession>A0A0B2R583</accession>
<dbReference type="InterPro" id="IPR001932">
    <property type="entry name" value="PPM-type_phosphatase-like_dom"/>
</dbReference>
<sequence length="365" mass="39896">MGSCLSVSGASASVDAFDESSSNSSSRTASDYNMEMRLHRVPGRLFLNCSSQVASLFCKQGRKGINQDAMLLWDNFSSNKDTVFCGVFDGHGPHGHMVAKKLRDSFPLKLIAQWNLLHPNNNSSSNNNSDTPCAVAPGNIGTLRDSFVKACKVMDRELKVQHQIDCSCSGSTGLTLLKQGQDLVIANVGDSRAVLATQDRSNGSLVAVQLSTDHKPHLPREAERIRICKGRVFSIKNESGIPRVWLPNIDSPGLAMSRAFGDFCLKDFGVISVPDFSYHRLTQRDQFVVLATDGVWDVLSNEEAVAIISSAPRSSAARMLVEAAIHAWKTKLPLTKVDDCSVVCLFFHSDSDSDSLRLEPQQNHQ</sequence>
<dbReference type="InterPro" id="IPR036457">
    <property type="entry name" value="PPM-type-like_dom_sf"/>
</dbReference>
<dbReference type="SMR" id="A0A0B2R583"/>
<feature type="domain" description="PPM-type phosphatase" evidence="1">
    <location>
        <begin position="53"/>
        <end position="347"/>
    </location>
</feature>
<evidence type="ECO:0000313" key="2">
    <source>
        <dbReference type="EMBL" id="KHN27148.1"/>
    </source>
</evidence>
<reference evidence="2" key="1">
    <citation type="submission" date="2014-07" db="EMBL/GenBank/DDBJ databases">
        <title>Identification of a novel salt tolerance gene in wild soybean by whole-genome sequencing.</title>
        <authorList>
            <person name="Lam H.-M."/>
            <person name="Qi X."/>
            <person name="Li M.-W."/>
            <person name="Liu X."/>
            <person name="Xie M."/>
            <person name="Ni M."/>
            <person name="Xu X."/>
        </authorList>
    </citation>
    <scope>NUCLEOTIDE SEQUENCE [LARGE SCALE GENOMIC DNA]</scope>
    <source>
        <tissue evidence="2">Root</tissue>
    </source>
</reference>
<name>A0A0B2R583_GLYSO</name>
<dbReference type="SMART" id="SM00332">
    <property type="entry name" value="PP2Cc"/>
    <property type="match status" value="1"/>
</dbReference>
<dbReference type="Pfam" id="PF00481">
    <property type="entry name" value="PP2C"/>
    <property type="match status" value="1"/>
</dbReference>
<dbReference type="CDD" id="cd00143">
    <property type="entry name" value="PP2Cc"/>
    <property type="match status" value="1"/>
</dbReference>
<evidence type="ECO:0000313" key="4">
    <source>
        <dbReference type="Proteomes" id="UP000289340"/>
    </source>
</evidence>
<dbReference type="PROSITE" id="PS51746">
    <property type="entry name" value="PPM_2"/>
    <property type="match status" value="1"/>
</dbReference>
<dbReference type="Gramene" id="XM_028365786.1">
    <property type="protein sequence ID" value="XP_028221587.1"/>
    <property type="gene ID" value="LOC114403068"/>
</dbReference>
<dbReference type="AlphaFoldDB" id="A0A0B2R583"/>
<dbReference type="EMBL" id="KN653520">
    <property type="protein sequence ID" value="KHN27148.1"/>
    <property type="molecule type" value="Genomic_DNA"/>
</dbReference>
<keyword evidence="3" id="KW-0378">Hydrolase</keyword>
<keyword evidence="4" id="KW-1185">Reference proteome</keyword>
<dbReference type="Proteomes" id="UP000289340">
    <property type="component" value="Chromosome 20"/>
</dbReference>
<dbReference type="GO" id="GO:0004722">
    <property type="term" value="F:protein serine/threonine phosphatase activity"/>
    <property type="evidence" value="ECO:0007669"/>
    <property type="project" value="InterPro"/>
</dbReference>
<dbReference type="Gene3D" id="3.60.40.10">
    <property type="entry name" value="PPM-type phosphatase domain"/>
    <property type="match status" value="1"/>
</dbReference>
<dbReference type="InterPro" id="IPR015655">
    <property type="entry name" value="PP2C"/>
</dbReference>
<evidence type="ECO:0000259" key="1">
    <source>
        <dbReference type="PROSITE" id="PS51746"/>
    </source>
</evidence>
<protein>
    <recommendedName>
        <fullName evidence="1">PPM-type phosphatase domain-containing protein</fullName>
    </recommendedName>
</protein>
<dbReference type="EMBL" id="QZWG01000020">
    <property type="protein sequence ID" value="RZB45704.1"/>
    <property type="molecule type" value="Genomic_DNA"/>
</dbReference>